<dbReference type="SUPFAM" id="SSF51735">
    <property type="entry name" value="NAD(P)-binding Rossmann-fold domains"/>
    <property type="match status" value="1"/>
</dbReference>
<evidence type="ECO:0000256" key="2">
    <source>
        <dbReference type="RuleBase" id="RU003719"/>
    </source>
</evidence>
<comment type="similarity">
    <text evidence="2">Belongs to the D-isomer specific 2-hydroxyacid dehydrogenase family.</text>
</comment>
<dbReference type="PANTHER" id="PTHR10996">
    <property type="entry name" value="2-HYDROXYACID DEHYDROGENASE-RELATED"/>
    <property type="match status" value="1"/>
</dbReference>
<name>A0A5S9ITE0_UABAM</name>
<dbReference type="EMBL" id="AP019860">
    <property type="protein sequence ID" value="BBM87286.1"/>
    <property type="molecule type" value="Genomic_DNA"/>
</dbReference>
<gene>
    <name evidence="5" type="ORF">UABAM_05689</name>
</gene>
<dbReference type="RefSeq" id="WP_151971311.1">
    <property type="nucleotide sequence ID" value="NZ_AP019860.1"/>
</dbReference>
<dbReference type="PANTHER" id="PTHR10996:SF264">
    <property type="entry name" value="HYPOTHETICAL D-ISOMER SPECIFIC 2-HYDROXYACID DEHYDROGENASE (EUROFUNG)"/>
    <property type="match status" value="1"/>
</dbReference>
<feature type="domain" description="D-isomer specific 2-hydroxyacid dehydrogenase catalytic" evidence="3">
    <location>
        <begin position="3"/>
        <end position="303"/>
    </location>
</feature>
<evidence type="ECO:0000259" key="3">
    <source>
        <dbReference type="Pfam" id="PF00389"/>
    </source>
</evidence>
<dbReference type="InterPro" id="IPR050223">
    <property type="entry name" value="D-isomer_2-hydroxyacid_DH"/>
</dbReference>
<dbReference type="InterPro" id="IPR006139">
    <property type="entry name" value="D-isomer_2_OHA_DH_cat_dom"/>
</dbReference>
<dbReference type="InterPro" id="IPR036291">
    <property type="entry name" value="NAD(P)-bd_dom_sf"/>
</dbReference>
<proteinExistence type="inferred from homology"/>
<dbReference type="Gene3D" id="3.40.50.720">
    <property type="entry name" value="NAD(P)-binding Rossmann-like Domain"/>
    <property type="match status" value="2"/>
</dbReference>
<keyword evidence="1 2" id="KW-0560">Oxidoreductase</keyword>
<keyword evidence="6" id="KW-1185">Reference proteome</keyword>
<reference evidence="5 6" key="1">
    <citation type="submission" date="2019-08" db="EMBL/GenBank/DDBJ databases">
        <title>Complete genome sequence of Candidatus Uab amorphum.</title>
        <authorList>
            <person name="Shiratori T."/>
            <person name="Suzuki S."/>
            <person name="Kakizawa Y."/>
            <person name="Ishida K."/>
        </authorList>
    </citation>
    <scope>NUCLEOTIDE SEQUENCE [LARGE SCALE GENOMIC DNA]</scope>
    <source>
        <strain evidence="5 6">SRT547</strain>
    </source>
</reference>
<dbReference type="InterPro" id="IPR006140">
    <property type="entry name" value="D-isomer_DH_NAD-bd"/>
</dbReference>
<evidence type="ECO:0000313" key="6">
    <source>
        <dbReference type="Proteomes" id="UP000326354"/>
    </source>
</evidence>
<dbReference type="InterPro" id="IPR029752">
    <property type="entry name" value="D-isomer_DH_CS1"/>
</dbReference>
<dbReference type="SUPFAM" id="SSF52283">
    <property type="entry name" value="Formate/glycerate dehydrogenase catalytic domain-like"/>
    <property type="match status" value="1"/>
</dbReference>
<sequence>MILIYENIGVSIQCINELIQQYKIDLEVVQKNDAYDKEKVKVIVTVNHKMDMDVLSSYPNLEMIAVSFTGYDSVCEGYCKKNGIAVYNAAGYSTDSVAELAVSLAKAVLRKIPELSNKMNDGKWQPVVGRELAGKTVGIIGVGAIGLRTAEIFKAYKCNIIAYSNTKPHDFLSLGKYVAWDELFSTSDIVTLHWPLNDETKGKVASREFQLMKETSIIINTARGPIICRDSLVEALKTNMIYGAGLDVYSSEPPNDSELEKLSNAVLTPHIAFRTEEALQRKADITIKNIRNYLTEQSNINRVI</sequence>
<dbReference type="GO" id="GO:0030267">
    <property type="term" value="F:glyoxylate reductase (NADPH) activity"/>
    <property type="evidence" value="ECO:0007669"/>
    <property type="project" value="TreeGrafter"/>
</dbReference>
<dbReference type="KEGG" id="uam:UABAM_05689"/>
<dbReference type="Pfam" id="PF02826">
    <property type="entry name" value="2-Hacid_dh_C"/>
    <property type="match status" value="1"/>
</dbReference>
<dbReference type="OrthoDB" id="277029at2"/>
<evidence type="ECO:0000256" key="1">
    <source>
        <dbReference type="ARBA" id="ARBA00023002"/>
    </source>
</evidence>
<dbReference type="Pfam" id="PF00389">
    <property type="entry name" value="2-Hacid_dh"/>
    <property type="match status" value="1"/>
</dbReference>
<accession>A0A5S9ITE0</accession>
<dbReference type="PROSITE" id="PS00065">
    <property type="entry name" value="D_2_HYDROXYACID_DH_1"/>
    <property type="match status" value="1"/>
</dbReference>
<evidence type="ECO:0000259" key="4">
    <source>
        <dbReference type="Pfam" id="PF02826"/>
    </source>
</evidence>
<dbReference type="GO" id="GO:0051287">
    <property type="term" value="F:NAD binding"/>
    <property type="evidence" value="ECO:0007669"/>
    <property type="project" value="InterPro"/>
</dbReference>
<feature type="domain" description="D-isomer specific 2-hydroxyacid dehydrogenase NAD-binding" evidence="4">
    <location>
        <begin position="103"/>
        <end position="272"/>
    </location>
</feature>
<dbReference type="GO" id="GO:0005829">
    <property type="term" value="C:cytosol"/>
    <property type="evidence" value="ECO:0007669"/>
    <property type="project" value="TreeGrafter"/>
</dbReference>
<dbReference type="Proteomes" id="UP000326354">
    <property type="component" value="Chromosome"/>
</dbReference>
<dbReference type="GO" id="GO:0016618">
    <property type="term" value="F:hydroxypyruvate reductase [NAD(P)H] activity"/>
    <property type="evidence" value="ECO:0007669"/>
    <property type="project" value="TreeGrafter"/>
</dbReference>
<protein>
    <submittedName>
        <fullName evidence="5">2-hydroxyacid dehydrogenase</fullName>
    </submittedName>
</protein>
<dbReference type="AlphaFoldDB" id="A0A5S9ITE0"/>
<organism evidence="5 6">
    <name type="scientific">Uabimicrobium amorphum</name>
    <dbReference type="NCBI Taxonomy" id="2596890"/>
    <lineage>
        <taxon>Bacteria</taxon>
        <taxon>Pseudomonadati</taxon>
        <taxon>Planctomycetota</taxon>
        <taxon>Candidatus Uabimicrobiia</taxon>
        <taxon>Candidatus Uabimicrobiales</taxon>
        <taxon>Candidatus Uabimicrobiaceae</taxon>
        <taxon>Candidatus Uabimicrobium</taxon>
    </lineage>
</organism>
<evidence type="ECO:0000313" key="5">
    <source>
        <dbReference type="EMBL" id="BBM87286.1"/>
    </source>
</evidence>